<dbReference type="Gene3D" id="3.30.70.270">
    <property type="match status" value="1"/>
</dbReference>
<accession>A0A7D9DA92</accession>
<organism evidence="2 3">
    <name type="scientific">Paramuricea clavata</name>
    <name type="common">Red gorgonian</name>
    <name type="synonym">Violescent sea-whip</name>
    <dbReference type="NCBI Taxonomy" id="317549"/>
    <lineage>
        <taxon>Eukaryota</taxon>
        <taxon>Metazoa</taxon>
        <taxon>Cnidaria</taxon>
        <taxon>Anthozoa</taxon>
        <taxon>Octocorallia</taxon>
        <taxon>Malacalcyonacea</taxon>
        <taxon>Plexauridae</taxon>
        <taxon>Paramuricea</taxon>
    </lineage>
</organism>
<gene>
    <name evidence="2" type="ORF">PACLA_8A039187</name>
</gene>
<dbReference type="InterPro" id="IPR043502">
    <property type="entry name" value="DNA/RNA_pol_sf"/>
</dbReference>
<feature type="region of interest" description="Disordered" evidence="1">
    <location>
        <begin position="102"/>
        <end position="124"/>
    </location>
</feature>
<dbReference type="InterPro" id="IPR043128">
    <property type="entry name" value="Rev_trsase/Diguanyl_cyclase"/>
</dbReference>
<dbReference type="InterPro" id="IPR050951">
    <property type="entry name" value="Retrovirus_Pol_polyprotein"/>
</dbReference>
<dbReference type="CDD" id="cd01647">
    <property type="entry name" value="RT_LTR"/>
    <property type="match status" value="1"/>
</dbReference>
<dbReference type="SUPFAM" id="SSF57756">
    <property type="entry name" value="Retrovirus zinc finger-like domains"/>
    <property type="match status" value="1"/>
</dbReference>
<dbReference type="InterPro" id="IPR041588">
    <property type="entry name" value="Integrase_H2C2"/>
</dbReference>
<dbReference type="PANTHER" id="PTHR37984">
    <property type="entry name" value="PROTEIN CBG26694"/>
    <property type="match status" value="1"/>
</dbReference>
<sequence>MDFKSKTRQRAMLLYAAGPEVEAIFDTLPDNGDEDDFKTACEKLTEYFSPSKNVPFEIATKDFNGKAFTLSQILDYGRALARTEQQTKEIIKKDISDGNEEYTNQLQQDHRRPRTTSKYSSSSSKRCFKCGLGFPHKDNQCPAVDKECYKCHKMGHFARVCKTTGGATSSFQRVNNVDERHSSTHKSTSNSSSDSDSGSEHMFTVQQAQQSKHPYSTIRVNGVPMKMMVDSGASVNIRAFGENNDESLLYADVFDGVGHLKVFEQKRHIDDSVPPVAQTYRRIPFNLRPQLEKWLQELQDNDLIEPVVNKSTEWVSGVVIVPKPKTPDEIRVCGDYRRVNEAIKREHHPMPTIEELTDDMSSAAHFSCLDLRSGYHQIVLNEECVHALQGLNAVKNIVDDIIVWVRTQNEHDANLQALLQRLRDTGLTAKKSLWAILVQHDEQGILKVIAFASRALTVVEQRTLALAHKGHLGIVKTKQNLRSKVWWPRLDEEAEQHVKECLTCQISSNPEPPPPLAVIPPPMAPWSCIHVDFYGPATTGEHLLVLLDEKPDSQKLKL</sequence>
<dbReference type="InterPro" id="IPR021109">
    <property type="entry name" value="Peptidase_aspartic_dom_sf"/>
</dbReference>
<evidence type="ECO:0000313" key="3">
    <source>
        <dbReference type="Proteomes" id="UP001152795"/>
    </source>
</evidence>
<dbReference type="AlphaFoldDB" id="A0A7D9DA92"/>
<feature type="compositionally biased region" description="Low complexity" evidence="1">
    <location>
        <begin position="185"/>
        <end position="196"/>
    </location>
</feature>
<dbReference type="GO" id="GO:0008270">
    <property type="term" value="F:zinc ion binding"/>
    <property type="evidence" value="ECO:0007669"/>
    <property type="project" value="InterPro"/>
</dbReference>
<dbReference type="EMBL" id="CACRXK020000336">
    <property type="protein sequence ID" value="CAB3980920.1"/>
    <property type="molecule type" value="Genomic_DNA"/>
</dbReference>
<evidence type="ECO:0000313" key="2">
    <source>
        <dbReference type="EMBL" id="CAB3980920.1"/>
    </source>
</evidence>
<dbReference type="GO" id="GO:0003676">
    <property type="term" value="F:nucleic acid binding"/>
    <property type="evidence" value="ECO:0007669"/>
    <property type="project" value="InterPro"/>
</dbReference>
<protein>
    <submittedName>
        <fullName evidence="2">Retrovirus-related Pol poly from transposon</fullName>
    </submittedName>
</protein>
<proteinExistence type="predicted"/>
<evidence type="ECO:0000256" key="1">
    <source>
        <dbReference type="SAM" id="MobiDB-lite"/>
    </source>
</evidence>
<dbReference type="SMART" id="SM00343">
    <property type="entry name" value="ZnF_C2HC"/>
    <property type="match status" value="2"/>
</dbReference>
<reference evidence="2" key="1">
    <citation type="submission" date="2020-04" db="EMBL/GenBank/DDBJ databases">
        <authorList>
            <person name="Alioto T."/>
            <person name="Alioto T."/>
            <person name="Gomez Garrido J."/>
        </authorList>
    </citation>
    <scope>NUCLEOTIDE SEQUENCE</scope>
    <source>
        <strain evidence="2">A484AB</strain>
    </source>
</reference>
<name>A0A7D9DA92_PARCT</name>
<dbReference type="InterPro" id="IPR001878">
    <property type="entry name" value="Znf_CCHC"/>
</dbReference>
<dbReference type="PROSITE" id="PS50158">
    <property type="entry name" value="ZF_CCHC"/>
    <property type="match status" value="1"/>
</dbReference>
<dbReference type="OrthoDB" id="3341596at2759"/>
<feature type="compositionally biased region" description="Polar residues" evidence="1">
    <location>
        <begin position="204"/>
        <end position="213"/>
    </location>
</feature>
<comment type="caution">
    <text evidence="2">The sequence shown here is derived from an EMBL/GenBank/DDBJ whole genome shotgun (WGS) entry which is preliminary data.</text>
</comment>
<dbReference type="Proteomes" id="UP001152795">
    <property type="component" value="Unassembled WGS sequence"/>
</dbReference>
<keyword evidence="3" id="KW-1185">Reference proteome</keyword>
<dbReference type="Gene3D" id="1.10.340.70">
    <property type="match status" value="1"/>
</dbReference>
<dbReference type="SUPFAM" id="SSF56672">
    <property type="entry name" value="DNA/RNA polymerases"/>
    <property type="match status" value="1"/>
</dbReference>
<dbReference type="InterPro" id="IPR036875">
    <property type="entry name" value="Znf_CCHC_sf"/>
</dbReference>
<dbReference type="FunFam" id="3.30.70.270:FF:000003">
    <property type="entry name" value="Transposon Ty3-G Gag-Pol polyprotein"/>
    <property type="match status" value="1"/>
</dbReference>
<dbReference type="SUPFAM" id="SSF50630">
    <property type="entry name" value="Acid proteases"/>
    <property type="match status" value="1"/>
</dbReference>
<dbReference type="Pfam" id="PF17921">
    <property type="entry name" value="Integrase_H2C2"/>
    <property type="match status" value="1"/>
</dbReference>
<dbReference type="PANTHER" id="PTHR37984:SF11">
    <property type="entry name" value="INTEGRASE CATALYTIC DOMAIN-CONTAINING PROTEIN"/>
    <property type="match status" value="1"/>
</dbReference>
<feature type="region of interest" description="Disordered" evidence="1">
    <location>
        <begin position="172"/>
        <end position="213"/>
    </location>
</feature>
<dbReference type="Gene3D" id="4.10.60.10">
    <property type="entry name" value="Zinc finger, CCHC-type"/>
    <property type="match status" value="1"/>
</dbReference>